<name>A0A1C5K557_9ACTN</name>
<reference evidence="3" key="1">
    <citation type="submission" date="2016-06" db="EMBL/GenBank/DDBJ databases">
        <authorList>
            <person name="Varghese N."/>
            <person name="Submissions Spin"/>
        </authorList>
    </citation>
    <scope>NUCLEOTIDE SEQUENCE [LARGE SCALE GENOMIC DNA]</scope>
    <source>
        <strain evidence="3">DSM 43819</strain>
    </source>
</reference>
<evidence type="ECO:0000313" key="2">
    <source>
        <dbReference type="EMBL" id="SCG77649.1"/>
    </source>
</evidence>
<evidence type="ECO:0000313" key="3">
    <source>
        <dbReference type="Proteomes" id="UP000198221"/>
    </source>
</evidence>
<dbReference type="Proteomes" id="UP000198221">
    <property type="component" value="Chromosome I"/>
</dbReference>
<dbReference type="EMBL" id="LT607754">
    <property type="protein sequence ID" value="SCG77649.1"/>
    <property type="molecule type" value="Genomic_DNA"/>
</dbReference>
<dbReference type="AlphaFoldDB" id="A0A1C5K557"/>
<evidence type="ECO:0000256" key="1">
    <source>
        <dbReference type="SAM" id="MobiDB-lite"/>
    </source>
</evidence>
<gene>
    <name evidence="2" type="ORF">GA0070613_6335</name>
</gene>
<feature type="region of interest" description="Disordered" evidence="1">
    <location>
        <begin position="268"/>
        <end position="288"/>
    </location>
</feature>
<proteinExistence type="predicted"/>
<keyword evidence="3" id="KW-1185">Reference proteome</keyword>
<accession>A0A1C5K557</accession>
<protein>
    <submittedName>
        <fullName evidence="2">Replication-relaxation</fullName>
    </submittedName>
</protein>
<organism evidence="2 3">
    <name type="scientific">Micromonospora inositola</name>
    <dbReference type="NCBI Taxonomy" id="47865"/>
    <lineage>
        <taxon>Bacteria</taxon>
        <taxon>Bacillati</taxon>
        <taxon>Actinomycetota</taxon>
        <taxon>Actinomycetes</taxon>
        <taxon>Micromonosporales</taxon>
        <taxon>Micromonosporaceae</taxon>
        <taxon>Micromonospora</taxon>
    </lineage>
</organism>
<sequence>MSRSLMRDRLDQLRRLTLRDRQLLAWLAEHYVLSATQITQAMFPSARSARLRLATLHSIEAVSRFVDVTTGDRQYLYTLGPLGMLVHPTTFHDPDHPDARTPRTSFERVARIVGSRNLRHLLGTNQLFIDLIQHARSHHDTHLRRWWSEQHATAAFAIAGVRPDGHGIWSAHRRTVGFFLEHDNATEPLGTVLAKLRAYSRLAEFGPRYPVLLRVPSRRREAHLLDALAGVPTAMPVAVGVHDEHPAGPAWTLAADPGLRRWLHELPSDHGPTSPATNPHRYIEDIDG</sequence>
<dbReference type="Pfam" id="PF13814">
    <property type="entry name" value="Replic_Relax"/>
    <property type="match status" value="1"/>
</dbReference>
<dbReference type="InterPro" id="IPR025855">
    <property type="entry name" value="Replic_Relax"/>
</dbReference>